<dbReference type="InterPro" id="IPR004338">
    <property type="entry name" value="NqrB/RnfD"/>
</dbReference>
<dbReference type="AlphaFoldDB" id="A0A7C3YT02"/>
<reference evidence="11" key="1">
    <citation type="journal article" date="2020" name="mSystems">
        <title>Genome- and Community-Level Interaction Insights into Carbon Utilization and Element Cycling Functions of Hydrothermarchaeota in Hydrothermal Sediment.</title>
        <authorList>
            <person name="Zhou Z."/>
            <person name="Liu Y."/>
            <person name="Xu W."/>
            <person name="Pan J."/>
            <person name="Luo Z.H."/>
            <person name="Li M."/>
        </authorList>
    </citation>
    <scope>NUCLEOTIDE SEQUENCE [LARGE SCALE GENOMIC DNA]</scope>
    <source>
        <strain evidence="11">SpSt-906</strain>
    </source>
</reference>
<feature type="modified residue" description="FMN phosphoryl threonine" evidence="10">
    <location>
        <position position="162"/>
    </location>
</feature>
<keyword evidence="2 10" id="KW-0597">Phosphoprotein</keyword>
<evidence type="ECO:0000256" key="7">
    <source>
        <dbReference type="ARBA" id="ARBA00022982"/>
    </source>
</evidence>
<dbReference type="EC" id="7.-.-.-" evidence="10"/>
<evidence type="ECO:0000256" key="10">
    <source>
        <dbReference type="HAMAP-Rule" id="MF_00462"/>
    </source>
</evidence>
<comment type="subunit">
    <text evidence="10">The complex is composed of six subunits: RnfA, RnfB, RnfC, RnfD, RnfE and RnfG.</text>
</comment>
<keyword evidence="6 10" id="KW-1278">Translocase</keyword>
<evidence type="ECO:0000256" key="6">
    <source>
        <dbReference type="ARBA" id="ARBA00022967"/>
    </source>
</evidence>
<comment type="cofactor">
    <cofactor evidence="10">
        <name>FMN</name>
        <dbReference type="ChEBI" id="CHEBI:58210"/>
    </cofactor>
</comment>
<evidence type="ECO:0000256" key="1">
    <source>
        <dbReference type="ARBA" id="ARBA00022448"/>
    </source>
</evidence>
<keyword evidence="1 10" id="KW-0813">Transport</keyword>
<protein>
    <recommendedName>
        <fullName evidence="10">Ion-translocating oxidoreductase complex subunit D</fullName>
        <ecNumber evidence="10">7.-.-.-</ecNumber>
    </recommendedName>
    <alternativeName>
        <fullName evidence="10">Rnf electron transport complex subunit D</fullName>
    </alternativeName>
</protein>
<keyword evidence="8 10" id="KW-1133">Transmembrane helix</keyword>
<comment type="caution">
    <text evidence="11">The sequence shown here is derived from an EMBL/GenBank/DDBJ whole genome shotgun (WGS) entry which is preliminary data.</text>
</comment>
<dbReference type="GO" id="GO:0055085">
    <property type="term" value="P:transmembrane transport"/>
    <property type="evidence" value="ECO:0007669"/>
    <property type="project" value="InterPro"/>
</dbReference>
<dbReference type="GO" id="GO:0005886">
    <property type="term" value="C:plasma membrane"/>
    <property type="evidence" value="ECO:0007669"/>
    <property type="project" value="UniProtKB-SubCell"/>
</dbReference>
<evidence type="ECO:0000256" key="3">
    <source>
        <dbReference type="ARBA" id="ARBA00022630"/>
    </source>
</evidence>
<feature type="transmembrane region" description="Helical" evidence="10">
    <location>
        <begin position="232"/>
        <end position="258"/>
    </location>
</feature>
<dbReference type="HAMAP" id="MF_00462">
    <property type="entry name" value="RsxD_RnfD"/>
    <property type="match status" value="1"/>
</dbReference>
<dbReference type="EMBL" id="DTMQ01000034">
    <property type="protein sequence ID" value="HGE99394.1"/>
    <property type="molecule type" value="Genomic_DNA"/>
</dbReference>
<dbReference type="Pfam" id="PF03116">
    <property type="entry name" value="NQR2_RnfD_RnfE"/>
    <property type="match status" value="1"/>
</dbReference>
<dbReference type="PANTHER" id="PTHR30578:SF0">
    <property type="entry name" value="ION-TRANSLOCATING OXIDOREDUCTASE COMPLEX SUBUNIT D"/>
    <property type="match status" value="1"/>
</dbReference>
<accession>A0A7C3YT02</accession>
<evidence type="ECO:0000256" key="8">
    <source>
        <dbReference type="ARBA" id="ARBA00022989"/>
    </source>
</evidence>
<sequence>MPEIRLTVSFSPHLRHKVSVEYLMYSVVIALIPALIGSVYFFGIRALIIIILSVISSLFFEAVGQKLFGRRVSITDGSALITGLLLAFNLPPGVPYFIPVIGSAFAVIIAKQFFGGLGYNFINPALAARAFLVVSWPHLMTKSFLPPRFGTLSGIQALTQATPLTILKDTRVLEPEKYPKIVSLLSSSGVIKNLFFGQVGGCLGETSAFLLLVGGIFLLLTRVIDWRIPLSYLGTVLLISLFTPLSPLFHLFSGGLMLGAFFMATDYVTIPITSKGRVIFGIGCGILTMLIRLFGGYPEGVCYSILFMNILTPLIERWTHPRIYGH</sequence>
<evidence type="ECO:0000256" key="4">
    <source>
        <dbReference type="ARBA" id="ARBA00022643"/>
    </source>
</evidence>
<comment type="similarity">
    <text evidence="10">Belongs to the NqrB/RnfD family.</text>
</comment>
<dbReference type="NCBIfam" id="TIGR01946">
    <property type="entry name" value="rnfD"/>
    <property type="match status" value="1"/>
</dbReference>
<proteinExistence type="inferred from homology"/>
<feature type="transmembrane region" description="Helical" evidence="10">
    <location>
        <begin position="121"/>
        <end position="139"/>
    </location>
</feature>
<comment type="function">
    <text evidence="10">Part of a membrane-bound complex that couples electron transfer with translocation of ions across the membrane.</text>
</comment>
<comment type="subcellular location">
    <subcellularLocation>
        <location evidence="10">Cell membrane</location>
        <topology evidence="10">Multi-pass membrane protein</topology>
    </subcellularLocation>
</comment>
<organism evidence="11">
    <name type="scientific">candidate division WOR-3 bacterium</name>
    <dbReference type="NCBI Taxonomy" id="2052148"/>
    <lineage>
        <taxon>Bacteria</taxon>
        <taxon>Bacteria division WOR-3</taxon>
    </lineage>
</organism>
<keyword evidence="7 10" id="KW-0249">Electron transport</keyword>
<dbReference type="InterPro" id="IPR011303">
    <property type="entry name" value="RnfD_bac"/>
</dbReference>
<evidence type="ECO:0000256" key="9">
    <source>
        <dbReference type="ARBA" id="ARBA00023136"/>
    </source>
</evidence>
<dbReference type="GO" id="GO:0022900">
    <property type="term" value="P:electron transport chain"/>
    <property type="evidence" value="ECO:0007669"/>
    <property type="project" value="UniProtKB-UniRule"/>
</dbReference>
<feature type="transmembrane region" description="Helical" evidence="10">
    <location>
        <begin position="42"/>
        <end position="60"/>
    </location>
</feature>
<dbReference type="PANTHER" id="PTHR30578">
    <property type="entry name" value="ELECTRON TRANSPORT COMPLEX PROTEIN RNFD"/>
    <property type="match status" value="1"/>
</dbReference>
<evidence type="ECO:0000313" key="11">
    <source>
        <dbReference type="EMBL" id="HGE99394.1"/>
    </source>
</evidence>
<keyword evidence="5 10" id="KW-0812">Transmembrane</keyword>
<feature type="transmembrane region" description="Helical" evidence="10">
    <location>
        <begin position="195"/>
        <end position="220"/>
    </location>
</feature>
<keyword evidence="9 10" id="KW-0472">Membrane</keyword>
<evidence type="ECO:0000256" key="2">
    <source>
        <dbReference type="ARBA" id="ARBA00022553"/>
    </source>
</evidence>
<feature type="transmembrane region" description="Helical" evidence="10">
    <location>
        <begin position="278"/>
        <end position="295"/>
    </location>
</feature>
<name>A0A7C3YT02_UNCW3</name>
<keyword evidence="10" id="KW-1003">Cell membrane</keyword>
<gene>
    <name evidence="10" type="primary">rnfD</name>
    <name evidence="11" type="ORF">ENX07_04915</name>
</gene>
<keyword evidence="4 10" id="KW-0288">FMN</keyword>
<feature type="transmembrane region" description="Helical" evidence="10">
    <location>
        <begin position="20"/>
        <end position="36"/>
    </location>
</feature>
<evidence type="ECO:0000256" key="5">
    <source>
        <dbReference type="ARBA" id="ARBA00022692"/>
    </source>
</evidence>
<keyword evidence="3 10" id="KW-0285">Flavoprotein</keyword>
<feature type="transmembrane region" description="Helical" evidence="10">
    <location>
        <begin position="72"/>
        <end position="90"/>
    </location>
</feature>